<dbReference type="InterPro" id="IPR044969">
    <property type="entry name" value="DFO"/>
</dbReference>
<gene>
    <name evidence="2" type="ORF">Sango_0356700</name>
</gene>
<dbReference type="EMBL" id="JACGWL010000002">
    <property type="protein sequence ID" value="KAK4407757.1"/>
    <property type="molecule type" value="Genomic_DNA"/>
</dbReference>
<dbReference type="AlphaFoldDB" id="A0AAE1XA96"/>
<evidence type="ECO:0000256" key="1">
    <source>
        <dbReference type="SAM" id="MobiDB-lite"/>
    </source>
</evidence>
<accession>A0AAE1XA96</accession>
<evidence type="ECO:0000313" key="2">
    <source>
        <dbReference type="EMBL" id="KAK4407757.1"/>
    </source>
</evidence>
<dbReference type="GO" id="GO:0042138">
    <property type="term" value="P:meiotic DNA double-strand break formation"/>
    <property type="evidence" value="ECO:0007669"/>
    <property type="project" value="InterPro"/>
</dbReference>
<reference evidence="2" key="1">
    <citation type="submission" date="2020-06" db="EMBL/GenBank/DDBJ databases">
        <authorList>
            <person name="Li T."/>
            <person name="Hu X."/>
            <person name="Zhang T."/>
            <person name="Song X."/>
            <person name="Zhang H."/>
            <person name="Dai N."/>
            <person name="Sheng W."/>
            <person name="Hou X."/>
            <person name="Wei L."/>
        </authorList>
    </citation>
    <scope>NUCLEOTIDE SEQUENCE</scope>
    <source>
        <strain evidence="2">K16</strain>
        <tissue evidence="2">Leaf</tissue>
    </source>
</reference>
<dbReference type="PANTHER" id="PTHR37176">
    <property type="entry name" value="F10K1.23"/>
    <property type="match status" value="1"/>
</dbReference>
<protein>
    <submittedName>
        <fullName evidence="2">Protein DOUBLE-STRAND BREAK FORMATION</fullName>
    </submittedName>
</protein>
<keyword evidence="3" id="KW-1185">Reference proteome</keyword>
<proteinExistence type="predicted"/>
<name>A0AAE1XA96_9LAMI</name>
<organism evidence="2 3">
    <name type="scientific">Sesamum angolense</name>
    <dbReference type="NCBI Taxonomy" id="2727404"/>
    <lineage>
        <taxon>Eukaryota</taxon>
        <taxon>Viridiplantae</taxon>
        <taxon>Streptophyta</taxon>
        <taxon>Embryophyta</taxon>
        <taxon>Tracheophyta</taxon>
        <taxon>Spermatophyta</taxon>
        <taxon>Magnoliopsida</taxon>
        <taxon>eudicotyledons</taxon>
        <taxon>Gunneridae</taxon>
        <taxon>Pentapetalae</taxon>
        <taxon>asterids</taxon>
        <taxon>lamiids</taxon>
        <taxon>Lamiales</taxon>
        <taxon>Pedaliaceae</taxon>
        <taxon>Sesamum</taxon>
    </lineage>
</organism>
<dbReference type="Proteomes" id="UP001289374">
    <property type="component" value="Unassembled WGS sequence"/>
</dbReference>
<comment type="caution">
    <text evidence="2">The sequence shown here is derived from an EMBL/GenBank/DDBJ whole genome shotgun (WGS) entry which is preliminary data.</text>
</comment>
<feature type="region of interest" description="Disordered" evidence="1">
    <location>
        <begin position="230"/>
        <end position="258"/>
    </location>
</feature>
<evidence type="ECO:0000313" key="3">
    <source>
        <dbReference type="Proteomes" id="UP001289374"/>
    </source>
</evidence>
<dbReference type="PANTHER" id="PTHR37176:SF1">
    <property type="entry name" value="PROTEIN DOUBLE-STRAND BREAK FORMATION"/>
    <property type="match status" value="1"/>
</dbReference>
<feature type="compositionally biased region" description="Basic residues" evidence="1">
    <location>
        <begin position="242"/>
        <end position="258"/>
    </location>
</feature>
<sequence length="258" mass="29291">MSNSTSLPQQISLFRSRIQSRSFDDVTVRILETILVSKDVQLLIGVRSALTQFMRDEALLIVREIREESVEIKLLCADFLIHVFAIIGDVESCLALRYEALTLREQKATTYPELQVDCKEWFTFAEQSVENGFHSIANQVCEKALMCSKANHMANPKTDDVFNDMHAIKKIGRVKDAALFTISSKSVQDRTWTLNWFALTGTFCAVQAQAALYLKHKQLEQSTPQLVGSIEAQSSGSSRFRSGTRKHNMRKLHHFRCS</sequence>
<reference evidence="2" key="2">
    <citation type="journal article" date="2024" name="Plant">
        <title>Genomic evolution and insights into agronomic trait innovations of Sesamum species.</title>
        <authorList>
            <person name="Miao H."/>
            <person name="Wang L."/>
            <person name="Qu L."/>
            <person name="Liu H."/>
            <person name="Sun Y."/>
            <person name="Le M."/>
            <person name="Wang Q."/>
            <person name="Wei S."/>
            <person name="Zheng Y."/>
            <person name="Lin W."/>
            <person name="Duan Y."/>
            <person name="Cao H."/>
            <person name="Xiong S."/>
            <person name="Wang X."/>
            <person name="Wei L."/>
            <person name="Li C."/>
            <person name="Ma Q."/>
            <person name="Ju M."/>
            <person name="Zhao R."/>
            <person name="Li G."/>
            <person name="Mu C."/>
            <person name="Tian Q."/>
            <person name="Mei H."/>
            <person name="Zhang T."/>
            <person name="Gao T."/>
            <person name="Zhang H."/>
        </authorList>
    </citation>
    <scope>NUCLEOTIDE SEQUENCE</scope>
    <source>
        <strain evidence="2">K16</strain>
    </source>
</reference>